<evidence type="ECO:0000313" key="5">
    <source>
        <dbReference type="EMBL" id="SEM05193.1"/>
    </source>
</evidence>
<dbReference type="PANTHER" id="PTHR43833">
    <property type="entry name" value="POTASSIUM CHANNEL PROTEIN 2-RELATED-RELATED"/>
    <property type="match status" value="1"/>
</dbReference>
<dbReference type="EMBL" id="FOBS01000003">
    <property type="protein sequence ID" value="SEM05193.1"/>
    <property type="molecule type" value="Genomic_DNA"/>
</dbReference>
<feature type="domain" description="RCK C-terminal" evidence="4">
    <location>
        <begin position="245"/>
        <end position="331"/>
    </location>
</feature>
<dbReference type="PROSITE" id="PS51201">
    <property type="entry name" value="RCK_N"/>
    <property type="match status" value="1"/>
</dbReference>
<dbReference type="RefSeq" id="WP_093882219.1">
    <property type="nucleotide sequence ID" value="NZ_FOBS01000003.1"/>
</dbReference>
<keyword evidence="2" id="KW-0812">Transmembrane</keyword>
<evidence type="ECO:0000256" key="1">
    <source>
        <dbReference type="ARBA" id="ARBA00004651"/>
    </source>
</evidence>
<evidence type="ECO:0000259" key="3">
    <source>
        <dbReference type="PROSITE" id="PS51201"/>
    </source>
</evidence>
<dbReference type="InterPro" id="IPR050721">
    <property type="entry name" value="Trk_Ktr_HKT_K-transport"/>
</dbReference>
<accession>A0A1H7V7H7</accession>
<dbReference type="InterPro" id="IPR006037">
    <property type="entry name" value="RCK_C"/>
</dbReference>
<dbReference type="InterPro" id="IPR036721">
    <property type="entry name" value="RCK_C_sf"/>
</dbReference>
<dbReference type="SUPFAM" id="SSF51735">
    <property type="entry name" value="NAD(P)-binding Rossmann-fold domains"/>
    <property type="match status" value="1"/>
</dbReference>
<dbReference type="InterPro" id="IPR036291">
    <property type="entry name" value="NAD(P)-bd_dom_sf"/>
</dbReference>
<comment type="subcellular location">
    <subcellularLocation>
        <location evidence="1">Cell membrane</location>
        <topology evidence="1">Multi-pass membrane protein</topology>
    </subcellularLocation>
</comment>
<dbReference type="GO" id="GO:0005886">
    <property type="term" value="C:plasma membrane"/>
    <property type="evidence" value="ECO:0007669"/>
    <property type="project" value="UniProtKB-SubCell"/>
</dbReference>
<dbReference type="Pfam" id="PF07885">
    <property type="entry name" value="Ion_trans_2"/>
    <property type="match status" value="1"/>
</dbReference>
<dbReference type="GO" id="GO:0006813">
    <property type="term" value="P:potassium ion transport"/>
    <property type="evidence" value="ECO:0007669"/>
    <property type="project" value="InterPro"/>
</dbReference>
<keyword evidence="2" id="KW-0472">Membrane</keyword>
<name>A0A1H7V7H7_9BACT</name>
<keyword evidence="5" id="KW-0407">Ion channel</keyword>
<dbReference type="Gene3D" id="3.40.50.720">
    <property type="entry name" value="NAD(P)-binding Rossmann-like Domain"/>
    <property type="match status" value="1"/>
</dbReference>
<dbReference type="OrthoDB" id="9781411at2"/>
<dbReference type="Pfam" id="PF02080">
    <property type="entry name" value="TrkA_C"/>
    <property type="match status" value="1"/>
</dbReference>
<feature type="transmembrane region" description="Helical" evidence="2">
    <location>
        <begin position="60"/>
        <end position="81"/>
    </location>
</feature>
<evidence type="ECO:0000313" key="6">
    <source>
        <dbReference type="Proteomes" id="UP000198744"/>
    </source>
</evidence>
<dbReference type="Pfam" id="PF02254">
    <property type="entry name" value="TrkA_N"/>
    <property type="match status" value="1"/>
</dbReference>
<keyword evidence="2" id="KW-1133">Transmembrane helix</keyword>
<evidence type="ECO:0000256" key="2">
    <source>
        <dbReference type="SAM" id="Phobius"/>
    </source>
</evidence>
<organism evidence="5 6">
    <name type="scientific">Syntrophus gentianae</name>
    <dbReference type="NCBI Taxonomy" id="43775"/>
    <lineage>
        <taxon>Bacteria</taxon>
        <taxon>Pseudomonadati</taxon>
        <taxon>Thermodesulfobacteriota</taxon>
        <taxon>Syntrophia</taxon>
        <taxon>Syntrophales</taxon>
        <taxon>Syntrophaceae</taxon>
        <taxon>Syntrophus</taxon>
    </lineage>
</organism>
<dbReference type="STRING" id="43775.SAMN04489760_10379"/>
<keyword evidence="6" id="KW-1185">Reference proteome</keyword>
<dbReference type="Gene3D" id="3.30.70.1450">
    <property type="entry name" value="Regulator of K+ conductance, C-terminal domain"/>
    <property type="match status" value="1"/>
</dbReference>
<keyword evidence="5" id="KW-0406">Ion transport</keyword>
<dbReference type="PANTHER" id="PTHR43833:SF9">
    <property type="entry name" value="POTASSIUM CHANNEL PROTEIN YUGO-RELATED"/>
    <property type="match status" value="1"/>
</dbReference>
<evidence type="ECO:0000259" key="4">
    <source>
        <dbReference type="PROSITE" id="PS51202"/>
    </source>
</evidence>
<sequence length="332" mass="37288">MLKKKLLIASFLLFLILVLGTVGYVLIEGWGIIESFYMTVTTISTVGYGDFTPATWQGRLFTVLLVLFGVGTMLYSVSMFAEMMVEDRLKKVLGRGSMENRIERMKNHYIICGFGRMGSLICRELAEEKAPFVVIEKNPDIIQRLEDEGYVYLKGDATDDKSLLRAGIRRAQGVVCVLSTDAENLYTILTSKELNAGIYILSRCEEEVSEHRLLRAGADRVISPYKMGGMRMAMAILKPAMMDFIEITTRRQSLELRMEEMPLSEDSAIIGRSLEAAEIRKSYGLIIVAIKKDSGKMIFNPPAGYVIEKGDRLIALGEDEDVNRFNQVCMVP</sequence>
<dbReference type="PROSITE" id="PS51202">
    <property type="entry name" value="RCK_C"/>
    <property type="match status" value="1"/>
</dbReference>
<keyword evidence="5" id="KW-0813">Transport</keyword>
<dbReference type="Proteomes" id="UP000198744">
    <property type="component" value="Unassembled WGS sequence"/>
</dbReference>
<dbReference type="SUPFAM" id="SSF116726">
    <property type="entry name" value="TrkA C-terminal domain-like"/>
    <property type="match status" value="1"/>
</dbReference>
<dbReference type="GO" id="GO:0008324">
    <property type="term" value="F:monoatomic cation transmembrane transporter activity"/>
    <property type="evidence" value="ECO:0007669"/>
    <property type="project" value="InterPro"/>
</dbReference>
<protein>
    <submittedName>
        <fullName evidence="5">Voltage-gated potassium channel</fullName>
    </submittedName>
</protein>
<reference evidence="5 6" key="1">
    <citation type="submission" date="2016-10" db="EMBL/GenBank/DDBJ databases">
        <authorList>
            <person name="de Groot N.N."/>
        </authorList>
    </citation>
    <scope>NUCLEOTIDE SEQUENCE [LARGE SCALE GENOMIC DNA]</scope>
    <source>
        <strain evidence="5 6">DSM 8423</strain>
    </source>
</reference>
<dbReference type="SUPFAM" id="SSF81324">
    <property type="entry name" value="Voltage-gated potassium channels"/>
    <property type="match status" value="1"/>
</dbReference>
<dbReference type="Gene3D" id="1.10.287.70">
    <property type="match status" value="1"/>
</dbReference>
<proteinExistence type="predicted"/>
<dbReference type="InterPro" id="IPR003148">
    <property type="entry name" value="RCK_N"/>
</dbReference>
<dbReference type="AlphaFoldDB" id="A0A1H7V7H7"/>
<dbReference type="InterPro" id="IPR013099">
    <property type="entry name" value="K_chnl_dom"/>
</dbReference>
<feature type="domain" description="RCK N-terminal" evidence="3">
    <location>
        <begin position="106"/>
        <end position="222"/>
    </location>
</feature>
<gene>
    <name evidence="5" type="ORF">SAMN04489760_10379</name>
</gene>